<dbReference type="PANTHER" id="PTHR34861:SF10">
    <property type="entry name" value="CYCLASE"/>
    <property type="match status" value="1"/>
</dbReference>
<evidence type="ECO:0000256" key="1">
    <source>
        <dbReference type="SAM" id="SignalP"/>
    </source>
</evidence>
<dbReference type="SUPFAM" id="SSF102198">
    <property type="entry name" value="Putative cyclase"/>
    <property type="match status" value="1"/>
</dbReference>
<dbReference type="InterPro" id="IPR007325">
    <property type="entry name" value="KFase/CYL"/>
</dbReference>
<dbReference type="InterPro" id="IPR037175">
    <property type="entry name" value="KFase_sf"/>
</dbReference>
<evidence type="ECO:0000313" key="3">
    <source>
        <dbReference type="Proteomes" id="UP001370348"/>
    </source>
</evidence>
<reference evidence="2 3" key="1">
    <citation type="submission" date="2021-12" db="EMBL/GenBank/DDBJ databases">
        <title>Discovery of the Pendulisporaceae a myxobacterial family with distinct sporulation behavior and unique specialized metabolism.</title>
        <authorList>
            <person name="Garcia R."/>
            <person name="Popoff A."/>
            <person name="Bader C.D."/>
            <person name="Loehr J."/>
            <person name="Walesch S."/>
            <person name="Walt C."/>
            <person name="Boldt J."/>
            <person name="Bunk B."/>
            <person name="Haeckl F.J.F.P.J."/>
            <person name="Gunesch A.P."/>
            <person name="Birkelbach J."/>
            <person name="Nuebel U."/>
            <person name="Pietschmann T."/>
            <person name="Bach T."/>
            <person name="Mueller R."/>
        </authorList>
    </citation>
    <scope>NUCLEOTIDE SEQUENCE [LARGE SCALE GENOMIC DNA]</scope>
    <source>
        <strain evidence="2 3">MSr11954</strain>
    </source>
</reference>
<keyword evidence="1" id="KW-0732">Signal</keyword>
<feature type="chain" id="PRO_5046763844" evidence="1">
    <location>
        <begin position="29"/>
        <end position="363"/>
    </location>
</feature>
<dbReference type="Gene3D" id="3.50.30.50">
    <property type="entry name" value="Putative cyclase"/>
    <property type="match status" value="1"/>
</dbReference>
<sequence>MNINDVGRTFLPAFLAIAAMGGCSPAQAQPPASPSATSGATAPAAASAASSGGAAGADAAGTSPWGASDEIGMLNMMTAPSRLAILARIDGSKVYDLAVDYFQGMPSFDALGDPRYQIWLTHTPRGTGVDDPVKVGRPQNDKVSYTGDAISMYTHTGTHIDSLNHFGLHGRIYNGFRADEHLGDHGWQRNGPDKMPPIIARGVLLDIAALKGVAMLPNAYAITSADLKDALARQHTNLEPGDVALIRTGRMSVWPDRDRFVADTPGLTLESARWLAEEKRVMVIGSDALAPDQLPSGQKDNWIPVHTYLLAQRGIPLIEVIDLEALARDRVYEFAFLGAPLRLRGASGAPFRPIAFPLRAVKR</sequence>
<dbReference type="PANTHER" id="PTHR34861">
    <property type="match status" value="1"/>
</dbReference>
<name>A0ABZ2M6R0_9BACT</name>
<gene>
    <name evidence="2" type="ORF">LZC94_13125</name>
</gene>
<protein>
    <submittedName>
        <fullName evidence="2">Cyclase family protein</fullName>
    </submittedName>
</protein>
<proteinExistence type="predicted"/>
<dbReference type="EMBL" id="CP089984">
    <property type="protein sequence ID" value="WXB18191.1"/>
    <property type="molecule type" value="Genomic_DNA"/>
</dbReference>
<dbReference type="RefSeq" id="WP_394827833.1">
    <property type="nucleotide sequence ID" value="NZ_CP089984.1"/>
</dbReference>
<evidence type="ECO:0000313" key="2">
    <source>
        <dbReference type="EMBL" id="WXB18191.1"/>
    </source>
</evidence>
<dbReference type="Proteomes" id="UP001370348">
    <property type="component" value="Chromosome"/>
</dbReference>
<accession>A0ABZ2M6R0</accession>
<organism evidence="2 3">
    <name type="scientific">Pendulispora albinea</name>
    <dbReference type="NCBI Taxonomy" id="2741071"/>
    <lineage>
        <taxon>Bacteria</taxon>
        <taxon>Pseudomonadati</taxon>
        <taxon>Myxococcota</taxon>
        <taxon>Myxococcia</taxon>
        <taxon>Myxococcales</taxon>
        <taxon>Sorangiineae</taxon>
        <taxon>Pendulisporaceae</taxon>
        <taxon>Pendulispora</taxon>
    </lineage>
</organism>
<dbReference type="Pfam" id="PF04199">
    <property type="entry name" value="Cyclase"/>
    <property type="match status" value="1"/>
</dbReference>
<feature type="signal peptide" evidence="1">
    <location>
        <begin position="1"/>
        <end position="28"/>
    </location>
</feature>
<keyword evidence="3" id="KW-1185">Reference proteome</keyword>